<feature type="region of interest" description="Disordered" evidence="1">
    <location>
        <begin position="70"/>
        <end position="97"/>
    </location>
</feature>
<evidence type="ECO:0000256" key="1">
    <source>
        <dbReference type="SAM" id="MobiDB-lite"/>
    </source>
</evidence>
<accession>A0A382NRW6</accession>
<feature type="non-terminal residue" evidence="2">
    <location>
        <position position="97"/>
    </location>
</feature>
<evidence type="ECO:0000313" key="2">
    <source>
        <dbReference type="EMBL" id="SVC63924.1"/>
    </source>
</evidence>
<proteinExistence type="predicted"/>
<evidence type="ECO:0008006" key="3">
    <source>
        <dbReference type="Google" id="ProtNLM"/>
    </source>
</evidence>
<name>A0A382NRW6_9ZZZZ</name>
<dbReference type="SUPFAM" id="SSF63825">
    <property type="entry name" value="YWTD domain"/>
    <property type="match status" value="1"/>
</dbReference>
<gene>
    <name evidence="2" type="ORF">METZ01_LOCUS316778</name>
</gene>
<feature type="region of interest" description="Disordered" evidence="1">
    <location>
        <begin position="1"/>
        <end position="37"/>
    </location>
</feature>
<dbReference type="EMBL" id="UINC01102360">
    <property type="protein sequence ID" value="SVC63924.1"/>
    <property type="molecule type" value="Genomic_DNA"/>
</dbReference>
<protein>
    <recommendedName>
        <fullName evidence="3">6-bladed beta-propeller</fullName>
    </recommendedName>
</protein>
<reference evidence="2" key="1">
    <citation type="submission" date="2018-05" db="EMBL/GenBank/DDBJ databases">
        <authorList>
            <person name="Lanie J.A."/>
            <person name="Ng W.-L."/>
            <person name="Kazmierczak K.M."/>
            <person name="Andrzejewski T.M."/>
            <person name="Davidsen T.M."/>
            <person name="Wayne K.J."/>
            <person name="Tettelin H."/>
            <person name="Glass J.I."/>
            <person name="Rusch D."/>
            <person name="Podicherti R."/>
            <person name="Tsui H.-C.T."/>
            <person name="Winkler M.E."/>
        </authorList>
    </citation>
    <scope>NUCLEOTIDE SEQUENCE</scope>
</reference>
<dbReference type="InterPro" id="IPR011042">
    <property type="entry name" value="6-blade_b-propeller_TolB-like"/>
</dbReference>
<organism evidence="2">
    <name type="scientific">marine metagenome</name>
    <dbReference type="NCBI Taxonomy" id="408172"/>
    <lineage>
        <taxon>unclassified sequences</taxon>
        <taxon>metagenomes</taxon>
        <taxon>ecological metagenomes</taxon>
    </lineage>
</organism>
<dbReference type="AlphaFoldDB" id="A0A382NRW6"/>
<feature type="compositionally biased region" description="Basic and acidic residues" evidence="1">
    <location>
        <begin position="1"/>
        <end position="28"/>
    </location>
</feature>
<sequence>MSEEVDQKAIVEKKDGESVLDVADRETSPEEVPQEPAIDHSKLYVWIADSGNDRIQKFDGNGKFISQFGSSGGTRPPYKPGEFKAPSGVTVDAEGNI</sequence>
<dbReference type="Gene3D" id="2.120.10.30">
    <property type="entry name" value="TolB, C-terminal domain"/>
    <property type="match status" value="1"/>
</dbReference>